<keyword evidence="2" id="KW-1185">Reference proteome</keyword>
<name>A0ABS9T4M5_9ACTN</name>
<dbReference type="InterPro" id="IPR036689">
    <property type="entry name" value="ESAT-6-like_sf"/>
</dbReference>
<dbReference type="EMBL" id="JAKWJU010000002">
    <property type="protein sequence ID" value="MCH6163503.1"/>
    <property type="molecule type" value="Genomic_DNA"/>
</dbReference>
<dbReference type="RefSeq" id="WP_241062392.1">
    <property type="nucleotide sequence ID" value="NZ_JAKWJU010000002.1"/>
</dbReference>
<dbReference type="Proteomes" id="UP001166784">
    <property type="component" value="Unassembled WGS sequence"/>
</dbReference>
<sequence>MSSGYAVELAALQRLNKDLKTCTDEMGHALKALEEVGPKGLGYDFLDEACAHYQDKWDNGLNRIKEIAEDLKDKVDQIGKNYARAESGVIEALKDVGSGEMHG</sequence>
<evidence type="ECO:0000313" key="1">
    <source>
        <dbReference type="EMBL" id="MCH6163503.1"/>
    </source>
</evidence>
<dbReference type="SUPFAM" id="SSF140453">
    <property type="entry name" value="EsxAB dimer-like"/>
    <property type="match status" value="1"/>
</dbReference>
<protein>
    <recommendedName>
        <fullName evidence="3">Excreted virulence factor EspC, type VII ESX diderm</fullName>
    </recommendedName>
</protein>
<gene>
    <name evidence="1" type="ORF">MMA15_24840</name>
</gene>
<dbReference type="Gene3D" id="1.10.287.1060">
    <property type="entry name" value="ESAT-6-like"/>
    <property type="match status" value="1"/>
</dbReference>
<reference evidence="1" key="1">
    <citation type="submission" date="2022-03" db="EMBL/GenBank/DDBJ databases">
        <authorList>
            <person name="Santos J.D.N."/>
            <person name="Kallscheuer N."/>
            <person name="Jogler C."/>
            <person name="Lage O.M."/>
        </authorList>
    </citation>
    <scope>NUCLEOTIDE SEQUENCE</scope>
    <source>
        <strain evidence="1">M600PL45_2</strain>
    </source>
</reference>
<evidence type="ECO:0008006" key="3">
    <source>
        <dbReference type="Google" id="ProtNLM"/>
    </source>
</evidence>
<proteinExistence type="predicted"/>
<reference evidence="1" key="2">
    <citation type="journal article" date="2023" name="Int. J. Syst. Evol. Microbiol.">
        <title>Streptomyces marispadix sp. nov., isolated from marine beach sediment of the Northern Coast of Portugal.</title>
        <authorList>
            <person name="dos Santos J.D.N."/>
            <person name="Vitorino I.R."/>
            <person name="Kallscheuer N."/>
            <person name="Srivastava A."/>
            <person name="Krautwurst S."/>
            <person name="Marz M."/>
            <person name="Jogler C."/>
            <person name="Lobo Da Cunha A."/>
            <person name="Catita J."/>
            <person name="Goncalves H."/>
            <person name="Gonzalez I."/>
            <person name="Reyes F."/>
            <person name="Lage O.M."/>
        </authorList>
    </citation>
    <scope>NUCLEOTIDE SEQUENCE</scope>
    <source>
        <strain evidence="1">M600PL45_2</strain>
    </source>
</reference>
<accession>A0ABS9T4M5</accession>
<organism evidence="1 2">
    <name type="scientific">Streptomyces marispadix</name>
    <dbReference type="NCBI Taxonomy" id="2922868"/>
    <lineage>
        <taxon>Bacteria</taxon>
        <taxon>Bacillati</taxon>
        <taxon>Actinomycetota</taxon>
        <taxon>Actinomycetes</taxon>
        <taxon>Kitasatosporales</taxon>
        <taxon>Streptomycetaceae</taxon>
        <taxon>Streptomyces</taxon>
    </lineage>
</organism>
<evidence type="ECO:0000313" key="2">
    <source>
        <dbReference type="Proteomes" id="UP001166784"/>
    </source>
</evidence>
<comment type="caution">
    <text evidence="1">The sequence shown here is derived from an EMBL/GenBank/DDBJ whole genome shotgun (WGS) entry which is preliminary data.</text>
</comment>